<dbReference type="PANTHER" id="PTHR45228:SF1">
    <property type="entry name" value="CYCLIC DI-GMP PHOSPHODIESTERASE TM_0186"/>
    <property type="match status" value="1"/>
</dbReference>
<dbReference type="SMART" id="SM00471">
    <property type="entry name" value="HDc"/>
    <property type="match status" value="1"/>
</dbReference>
<evidence type="ECO:0000313" key="5">
    <source>
        <dbReference type="Proteomes" id="UP000632498"/>
    </source>
</evidence>
<keyword evidence="1" id="KW-0597">Phosphoprotein</keyword>
<evidence type="ECO:0000259" key="2">
    <source>
        <dbReference type="PROSITE" id="PS50110"/>
    </source>
</evidence>
<dbReference type="Gene3D" id="3.40.50.2300">
    <property type="match status" value="1"/>
</dbReference>
<sequence length="363" mass="41456">MAVEVEILKESRILVVDDNPSNVLLLEALLMQEDYQNVSSTTDPTQVRALHEENDFDLILLDIQMPKMNGFEVMKQLKEHHDQDDYLPVLVLTAQTDMETRLRSLDLGARDFVTKPFQHAEVLQRIHNSLEIRHLYKQKKEYTHTLEDKVHEATAELRKSQLDIIRCLGRAGEYRDNETGEHVIRMSKCCQLLALEAGLTERHAELILYASPMHDVGKIGIPDHILLKPGKLTPQEWETMKSHAELGADILADNESEMIQLARTIAIAHHEKWDGSGYPYGLKGEDIPIEARIAAICDVFDALTSARPYKKAWDVKDAIAFVEEQSGTHFDPNLVPHFMNILPRILEIRKEHQDPDELQTQVG</sequence>
<dbReference type="InterPro" id="IPR011006">
    <property type="entry name" value="CheY-like_superfamily"/>
</dbReference>
<dbReference type="Pfam" id="PF13487">
    <property type="entry name" value="HD_5"/>
    <property type="match status" value="1"/>
</dbReference>
<accession>A0A917C4H5</accession>
<feature type="domain" description="Response regulatory" evidence="2">
    <location>
        <begin position="12"/>
        <end position="130"/>
    </location>
</feature>
<organism evidence="4 5">
    <name type="scientific">Terasakiella brassicae</name>
    <dbReference type="NCBI Taxonomy" id="1634917"/>
    <lineage>
        <taxon>Bacteria</taxon>
        <taxon>Pseudomonadati</taxon>
        <taxon>Pseudomonadota</taxon>
        <taxon>Alphaproteobacteria</taxon>
        <taxon>Rhodospirillales</taxon>
        <taxon>Terasakiellaceae</taxon>
        <taxon>Terasakiella</taxon>
    </lineage>
</organism>
<gene>
    <name evidence="4" type="ORF">GCM10011332_25310</name>
</gene>
<dbReference type="AlphaFoldDB" id="A0A917C4H5"/>
<feature type="modified residue" description="4-aspartylphosphate" evidence="1">
    <location>
        <position position="62"/>
    </location>
</feature>
<feature type="domain" description="HD-GYP" evidence="3">
    <location>
        <begin position="157"/>
        <end position="354"/>
    </location>
</feature>
<dbReference type="SUPFAM" id="SSF109604">
    <property type="entry name" value="HD-domain/PDEase-like"/>
    <property type="match status" value="1"/>
</dbReference>
<dbReference type="SMART" id="SM00448">
    <property type="entry name" value="REC"/>
    <property type="match status" value="1"/>
</dbReference>
<dbReference type="GO" id="GO:0000160">
    <property type="term" value="P:phosphorelay signal transduction system"/>
    <property type="evidence" value="ECO:0007669"/>
    <property type="project" value="InterPro"/>
</dbReference>
<dbReference type="CDD" id="cd17551">
    <property type="entry name" value="REC_RpfG-like"/>
    <property type="match status" value="1"/>
</dbReference>
<dbReference type="RefSeq" id="WP_188665857.1">
    <property type="nucleotide sequence ID" value="NZ_BMHV01000019.1"/>
</dbReference>
<reference evidence="4" key="2">
    <citation type="submission" date="2020-09" db="EMBL/GenBank/DDBJ databases">
        <authorList>
            <person name="Sun Q."/>
            <person name="Zhou Y."/>
        </authorList>
    </citation>
    <scope>NUCLEOTIDE SEQUENCE</scope>
    <source>
        <strain evidence="4">CGMCC 1.15254</strain>
    </source>
</reference>
<reference evidence="4" key="1">
    <citation type="journal article" date="2014" name="Int. J. Syst. Evol. Microbiol.">
        <title>Complete genome sequence of Corynebacterium casei LMG S-19264T (=DSM 44701T), isolated from a smear-ripened cheese.</title>
        <authorList>
            <consortium name="US DOE Joint Genome Institute (JGI-PGF)"/>
            <person name="Walter F."/>
            <person name="Albersmeier A."/>
            <person name="Kalinowski J."/>
            <person name="Ruckert C."/>
        </authorList>
    </citation>
    <scope>NUCLEOTIDE SEQUENCE</scope>
    <source>
        <strain evidence="4">CGMCC 1.15254</strain>
    </source>
</reference>
<evidence type="ECO:0000259" key="3">
    <source>
        <dbReference type="PROSITE" id="PS51832"/>
    </source>
</evidence>
<evidence type="ECO:0000256" key="1">
    <source>
        <dbReference type="PROSITE-ProRule" id="PRU00169"/>
    </source>
</evidence>
<keyword evidence="5" id="KW-1185">Reference proteome</keyword>
<dbReference type="EMBL" id="BMHV01000019">
    <property type="protein sequence ID" value="GGF70253.1"/>
    <property type="molecule type" value="Genomic_DNA"/>
</dbReference>
<comment type="caution">
    <text evidence="4">The sequence shown here is derived from an EMBL/GenBank/DDBJ whole genome shotgun (WGS) entry which is preliminary data.</text>
</comment>
<dbReference type="CDD" id="cd00077">
    <property type="entry name" value="HDc"/>
    <property type="match status" value="1"/>
</dbReference>
<dbReference type="PANTHER" id="PTHR45228">
    <property type="entry name" value="CYCLIC DI-GMP PHOSPHODIESTERASE TM_0186-RELATED"/>
    <property type="match status" value="1"/>
</dbReference>
<dbReference type="SUPFAM" id="SSF52172">
    <property type="entry name" value="CheY-like"/>
    <property type="match status" value="1"/>
</dbReference>
<dbReference type="PROSITE" id="PS50110">
    <property type="entry name" value="RESPONSE_REGULATORY"/>
    <property type="match status" value="1"/>
</dbReference>
<dbReference type="GO" id="GO:0008081">
    <property type="term" value="F:phosphoric diester hydrolase activity"/>
    <property type="evidence" value="ECO:0007669"/>
    <property type="project" value="UniProtKB-ARBA"/>
</dbReference>
<proteinExistence type="predicted"/>
<dbReference type="Pfam" id="PF00072">
    <property type="entry name" value="Response_reg"/>
    <property type="match status" value="1"/>
</dbReference>
<dbReference type="PROSITE" id="PS51832">
    <property type="entry name" value="HD_GYP"/>
    <property type="match status" value="1"/>
</dbReference>
<protein>
    <submittedName>
        <fullName evidence="4">Two-component system response regulator</fullName>
    </submittedName>
</protein>
<name>A0A917C4H5_9PROT</name>
<dbReference type="Gene3D" id="1.10.3210.10">
    <property type="entry name" value="Hypothetical protein af1432"/>
    <property type="match status" value="1"/>
</dbReference>
<dbReference type="InterPro" id="IPR037522">
    <property type="entry name" value="HD_GYP_dom"/>
</dbReference>
<dbReference type="InterPro" id="IPR003607">
    <property type="entry name" value="HD/PDEase_dom"/>
</dbReference>
<dbReference type="InterPro" id="IPR052020">
    <property type="entry name" value="Cyclic_di-GMP/3'3'-cGAMP_PDE"/>
</dbReference>
<dbReference type="Proteomes" id="UP000632498">
    <property type="component" value="Unassembled WGS sequence"/>
</dbReference>
<dbReference type="InterPro" id="IPR001789">
    <property type="entry name" value="Sig_transdc_resp-reg_receiver"/>
</dbReference>
<evidence type="ECO:0000313" key="4">
    <source>
        <dbReference type="EMBL" id="GGF70253.1"/>
    </source>
</evidence>